<sequence length="335" mass="38969">MDYIFMTRPFWFELNVPNSIVRAKYKEYFGGNDYSIENRAEAIALLSTITGSIQDKMMIRMKCENINLTIKDLYKILDECFHFYIRQKNARHEMSGLNVSTASIGDTFEQNRNMSRNVIDAVNLWLENCALYQTDLTKEYDTKSFDVDFELFLDMYIYGLASQALSLLSMSQKFGDKEMFYGISITPNRDVPAEVIKYHPIIYFNTLLTGNQNVFDTNGELKNADQSVFGKGFFEEYNIKFINSLKVMSSFQKYMLSDGKIAMTIIDKDQFIGEVGQYSNNLVDGNAFFNTFVLTKENVKDQVRKNDPIIWVMNSNKYRHELRPFICLDNDVVVY</sequence>
<dbReference type="KEGG" id="cfem:HCR03_14405"/>
<reference evidence="1 2" key="1">
    <citation type="submission" date="2020-08" db="EMBL/GenBank/DDBJ databases">
        <title>The isolate Caproiciproducens sp. 7D4C2 produces n-caproate at mildly acidic conditions from hexoses: genome and rBOX comparison with related strains and chain-elongating bacteria.</title>
        <authorList>
            <person name="Esquivel-Elizondo S."/>
            <person name="Bagci C."/>
            <person name="Temovska M."/>
            <person name="Jeon B.S."/>
            <person name="Bessarab I."/>
            <person name="Williams R.B.H."/>
            <person name="Huson D.H."/>
            <person name="Angenent L.T."/>
        </authorList>
    </citation>
    <scope>NUCLEOTIDE SEQUENCE [LARGE SCALE GENOMIC DNA]</scope>
    <source>
        <strain evidence="1 2">7D4C2</strain>
    </source>
</reference>
<protein>
    <submittedName>
        <fullName evidence="1">Uncharacterized protein</fullName>
    </submittedName>
</protein>
<dbReference type="EMBL" id="CP060286">
    <property type="protein sequence ID" value="QNK39890.1"/>
    <property type="molecule type" value="Genomic_DNA"/>
</dbReference>
<dbReference type="Proteomes" id="UP000515909">
    <property type="component" value="Chromosome"/>
</dbReference>
<name>A0A7G8T8E9_9FIRM</name>
<proteinExistence type="predicted"/>
<evidence type="ECO:0000313" key="2">
    <source>
        <dbReference type="Proteomes" id="UP000515909"/>
    </source>
</evidence>
<evidence type="ECO:0000313" key="1">
    <source>
        <dbReference type="EMBL" id="QNK39890.1"/>
    </source>
</evidence>
<accession>A0A7G8T8E9</accession>
<dbReference type="AlphaFoldDB" id="A0A7G8T8E9"/>
<gene>
    <name evidence="1" type="ORF">HCR03_14405</name>
</gene>
<dbReference type="RefSeq" id="WP_187034931.1">
    <property type="nucleotide sequence ID" value="NZ_CP060286.1"/>
</dbReference>
<organism evidence="1 2">
    <name type="scientific">Caproicibacter fermentans</name>
    <dbReference type="NCBI Taxonomy" id="2576756"/>
    <lineage>
        <taxon>Bacteria</taxon>
        <taxon>Bacillati</taxon>
        <taxon>Bacillota</taxon>
        <taxon>Clostridia</taxon>
        <taxon>Eubacteriales</taxon>
        <taxon>Acutalibacteraceae</taxon>
        <taxon>Caproicibacter</taxon>
    </lineage>
</organism>